<comment type="caution">
    <text evidence="1">The sequence shown here is derived from an EMBL/GenBank/DDBJ whole genome shotgun (WGS) entry which is preliminary data.</text>
</comment>
<dbReference type="Pfam" id="PF07004">
    <property type="entry name" value="SHIPPO-rpt"/>
    <property type="match status" value="2"/>
</dbReference>
<dbReference type="OrthoDB" id="8189408at2759"/>
<dbReference type="InterPro" id="IPR010736">
    <property type="entry name" value="SHIPPO-rpt"/>
</dbReference>
<sequence length="194" mass="21903">MVWEPRDAQKRISFGSCQERKIFPAHQASDRLGIQLTAAGGNPSLGPGCYLSQEQSSLRYSLGNRPLSNKGYVIGARTAQRFMPQPQPVSPGPAMYQPFGNKRCQPAYAPFSAKTPRFPDKPSDKELIPGPGTYVAEKQLHKKLTWPMKFGSPDWSLVPMPSTRMLETEVQKLSLDREWRRQRDRAAYLSLFFS</sequence>
<protein>
    <submittedName>
        <fullName evidence="1">Protein pitchfork</fullName>
    </submittedName>
</protein>
<dbReference type="InterPro" id="IPR033602">
    <property type="entry name" value="CIMAP3"/>
</dbReference>
<dbReference type="STRING" id="372326.A0A1V4KX93"/>
<dbReference type="PANTHER" id="PTHR31508">
    <property type="entry name" value="PROTEIN PITCHFORK"/>
    <property type="match status" value="1"/>
</dbReference>
<proteinExistence type="predicted"/>
<keyword evidence="2" id="KW-1185">Reference proteome</keyword>
<dbReference type="AlphaFoldDB" id="A0A1V4KX93"/>
<accession>A0A1V4KX93</accession>
<dbReference type="PANTHER" id="PTHR31508:SF2">
    <property type="entry name" value="PROTEIN PITCHFORK"/>
    <property type="match status" value="1"/>
</dbReference>
<evidence type="ECO:0000313" key="2">
    <source>
        <dbReference type="Proteomes" id="UP000190648"/>
    </source>
</evidence>
<dbReference type="GO" id="GO:0031344">
    <property type="term" value="P:regulation of cell projection organization"/>
    <property type="evidence" value="ECO:0007669"/>
    <property type="project" value="TreeGrafter"/>
</dbReference>
<reference evidence="1 2" key="1">
    <citation type="submission" date="2016-02" db="EMBL/GenBank/DDBJ databases">
        <title>Band-tailed pigeon sequencing and assembly.</title>
        <authorList>
            <person name="Soares A.E."/>
            <person name="Novak B.J."/>
            <person name="Rice E.S."/>
            <person name="O'Connell B."/>
            <person name="Chang D."/>
            <person name="Weber S."/>
            <person name="Shapiro B."/>
        </authorList>
    </citation>
    <scope>NUCLEOTIDE SEQUENCE [LARGE SCALE GENOMIC DNA]</scope>
    <source>
        <strain evidence="1">BTP2013</strain>
        <tissue evidence="1">Blood</tissue>
    </source>
</reference>
<evidence type="ECO:0000313" key="1">
    <source>
        <dbReference type="EMBL" id="OPJ88921.1"/>
    </source>
</evidence>
<dbReference type="GO" id="GO:0008092">
    <property type="term" value="F:cytoskeletal protein binding"/>
    <property type="evidence" value="ECO:0007669"/>
    <property type="project" value="TreeGrafter"/>
</dbReference>
<dbReference type="EMBL" id="LSYS01001493">
    <property type="protein sequence ID" value="OPJ88921.1"/>
    <property type="molecule type" value="Genomic_DNA"/>
</dbReference>
<dbReference type="Proteomes" id="UP000190648">
    <property type="component" value="Unassembled WGS sequence"/>
</dbReference>
<gene>
    <name evidence="1" type="primary">PIFO</name>
    <name evidence="1" type="ORF">AV530_019046</name>
</gene>
<name>A0A1V4KX93_PATFA</name>
<organism evidence="1 2">
    <name type="scientific">Patagioenas fasciata monilis</name>
    <dbReference type="NCBI Taxonomy" id="372326"/>
    <lineage>
        <taxon>Eukaryota</taxon>
        <taxon>Metazoa</taxon>
        <taxon>Chordata</taxon>
        <taxon>Craniata</taxon>
        <taxon>Vertebrata</taxon>
        <taxon>Euteleostomi</taxon>
        <taxon>Archelosauria</taxon>
        <taxon>Archosauria</taxon>
        <taxon>Dinosauria</taxon>
        <taxon>Saurischia</taxon>
        <taxon>Theropoda</taxon>
        <taxon>Coelurosauria</taxon>
        <taxon>Aves</taxon>
        <taxon>Neognathae</taxon>
        <taxon>Neoaves</taxon>
        <taxon>Columbimorphae</taxon>
        <taxon>Columbiformes</taxon>
        <taxon>Columbidae</taxon>
        <taxon>Patagioenas</taxon>
    </lineage>
</organism>